<evidence type="ECO:0000256" key="1">
    <source>
        <dbReference type="SAM" id="MobiDB-lite"/>
    </source>
</evidence>
<gene>
    <name evidence="3" type="ORF">FIBSPDRAFT_959560</name>
</gene>
<feature type="region of interest" description="Disordered" evidence="1">
    <location>
        <begin position="173"/>
        <end position="228"/>
    </location>
</feature>
<dbReference type="OrthoDB" id="3270804at2759"/>
<name>A0A166DE55_9AGAM</name>
<keyword evidence="4" id="KW-1185">Reference proteome</keyword>
<feature type="compositionally biased region" description="Low complexity" evidence="1">
    <location>
        <begin position="210"/>
        <end position="228"/>
    </location>
</feature>
<dbReference type="SUPFAM" id="SSF55658">
    <property type="entry name" value="L9 N-domain-like"/>
    <property type="match status" value="2"/>
</dbReference>
<feature type="compositionally biased region" description="Pro residues" evidence="1">
    <location>
        <begin position="35"/>
        <end position="47"/>
    </location>
</feature>
<feature type="domain" description="Ribonuclease H1 N-terminal" evidence="2">
    <location>
        <begin position="281"/>
        <end position="321"/>
    </location>
</feature>
<dbReference type="InterPro" id="IPR009027">
    <property type="entry name" value="Ribosomal_bL9/RNase_H1_N"/>
</dbReference>
<dbReference type="EMBL" id="KV417615">
    <property type="protein sequence ID" value="KZP14613.1"/>
    <property type="molecule type" value="Genomic_DNA"/>
</dbReference>
<dbReference type="InterPro" id="IPR037056">
    <property type="entry name" value="RNase_H1_N_sf"/>
</dbReference>
<reference evidence="3 4" key="1">
    <citation type="journal article" date="2016" name="Mol. Biol. Evol.">
        <title>Comparative Genomics of Early-Diverging Mushroom-Forming Fungi Provides Insights into the Origins of Lignocellulose Decay Capabilities.</title>
        <authorList>
            <person name="Nagy L.G."/>
            <person name="Riley R."/>
            <person name="Tritt A."/>
            <person name="Adam C."/>
            <person name="Daum C."/>
            <person name="Floudas D."/>
            <person name="Sun H."/>
            <person name="Yadav J.S."/>
            <person name="Pangilinan J."/>
            <person name="Larsson K.H."/>
            <person name="Matsuura K."/>
            <person name="Barry K."/>
            <person name="Labutti K."/>
            <person name="Kuo R."/>
            <person name="Ohm R.A."/>
            <person name="Bhattacharya S.S."/>
            <person name="Shirouzu T."/>
            <person name="Yoshinaga Y."/>
            <person name="Martin F.M."/>
            <person name="Grigoriev I.V."/>
            <person name="Hibbett D.S."/>
        </authorList>
    </citation>
    <scope>NUCLEOTIDE SEQUENCE [LARGE SCALE GENOMIC DNA]</scope>
    <source>
        <strain evidence="3 4">CBS 109695</strain>
    </source>
</reference>
<evidence type="ECO:0000313" key="4">
    <source>
        <dbReference type="Proteomes" id="UP000076532"/>
    </source>
</evidence>
<accession>A0A166DE55</accession>
<evidence type="ECO:0000259" key="2">
    <source>
        <dbReference type="Pfam" id="PF01693"/>
    </source>
</evidence>
<protein>
    <recommendedName>
        <fullName evidence="2">Ribonuclease H1 N-terminal domain-containing protein</fullName>
    </recommendedName>
</protein>
<sequence length="426" mass="46146">MPPLIYSNAHTTDPYIIRLLRAISAHQPLKLPTPSASPPSPSSPSPPSETVSAPTPPPATAGAPLKRIISISDSDSDDDDEHEITRLSSLLHRTRFFVIPDDPADDSEYQEYLAEMTVLRAARKKLRKKVKQGKLKVSMGSYTDPEMEAFMAGLPLNEKSEILVPHTLILQTSKPDSSTSVPGPPTSVHGPPTSVPCLSTFAPGPPTSVPRPSTSIPRPSTSVPGPLSSVPGPSLFIRRYNVTSPSRTGLIETWALAGHLTQGVPGGHVKHSDRALTQQRVYVVFQGLQVGIFESWNDAEPHVAAIKGSTYEAYSSRLCAERAWVLGHALGAVRRLDRTDTALAVPAVAYPSNIVLSFLELKDDYLGTPWQVVSQGRRPGIYPCWNIAASQVQCVPAAVWSKYPSKLAAVIAFERAKRKRAVRTLN</sequence>
<organism evidence="3 4">
    <name type="scientific">Athelia psychrophila</name>
    <dbReference type="NCBI Taxonomy" id="1759441"/>
    <lineage>
        <taxon>Eukaryota</taxon>
        <taxon>Fungi</taxon>
        <taxon>Dikarya</taxon>
        <taxon>Basidiomycota</taxon>
        <taxon>Agaricomycotina</taxon>
        <taxon>Agaricomycetes</taxon>
        <taxon>Agaricomycetidae</taxon>
        <taxon>Atheliales</taxon>
        <taxon>Atheliaceae</taxon>
        <taxon>Athelia</taxon>
    </lineage>
</organism>
<dbReference type="InterPro" id="IPR011320">
    <property type="entry name" value="RNase_H1_N"/>
</dbReference>
<dbReference type="STRING" id="436010.A0A166DE55"/>
<proteinExistence type="predicted"/>
<feature type="region of interest" description="Disordered" evidence="1">
    <location>
        <begin position="29"/>
        <end position="65"/>
    </location>
</feature>
<dbReference type="AlphaFoldDB" id="A0A166DE55"/>
<dbReference type="Proteomes" id="UP000076532">
    <property type="component" value="Unassembled WGS sequence"/>
</dbReference>
<dbReference type="Pfam" id="PF01693">
    <property type="entry name" value="Cauli_VI"/>
    <property type="match status" value="2"/>
</dbReference>
<feature type="domain" description="Ribonuclease H1 N-terminal" evidence="2">
    <location>
        <begin position="372"/>
        <end position="409"/>
    </location>
</feature>
<evidence type="ECO:0000313" key="3">
    <source>
        <dbReference type="EMBL" id="KZP14613.1"/>
    </source>
</evidence>
<dbReference type="Gene3D" id="3.40.970.10">
    <property type="entry name" value="Ribonuclease H1, N-terminal domain"/>
    <property type="match status" value="2"/>
</dbReference>